<feature type="transmembrane region" description="Helical" evidence="5">
    <location>
        <begin position="37"/>
        <end position="57"/>
    </location>
</feature>
<dbReference type="EMBL" id="QBKP01000001">
    <property type="protein sequence ID" value="PTX53437.1"/>
    <property type="molecule type" value="Genomic_DNA"/>
</dbReference>
<keyword evidence="3 5" id="KW-1133">Transmembrane helix</keyword>
<dbReference type="OrthoDB" id="9811969at2"/>
<keyword evidence="6" id="KW-0808">Transferase</keyword>
<reference evidence="6 7" key="1">
    <citation type="submission" date="2018-04" db="EMBL/GenBank/DDBJ databases">
        <title>Genomic Encyclopedia of Archaeal and Bacterial Type Strains, Phase II (KMG-II): from individual species to whole genera.</title>
        <authorList>
            <person name="Goeker M."/>
        </authorList>
    </citation>
    <scope>NUCLEOTIDE SEQUENCE [LARGE SCALE GENOMIC DNA]</scope>
    <source>
        <strain evidence="6 7">DSM 21823</strain>
    </source>
</reference>
<keyword evidence="6" id="KW-0489">Methyltransferase</keyword>
<name>A0A2T6BBL1_9RHOB</name>
<keyword evidence="2 5" id="KW-0812">Transmembrane</keyword>
<dbReference type="Proteomes" id="UP000244224">
    <property type="component" value="Unassembled WGS sequence"/>
</dbReference>
<evidence type="ECO:0000313" key="6">
    <source>
        <dbReference type="EMBL" id="PTX53437.1"/>
    </source>
</evidence>
<evidence type="ECO:0000256" key="4">
    <source>
        <dbReference type="ARBA" id="ARBA00023136"/>
    </source>
</evidence>
<organism evidence="6 7">
    <name type="scientific">Gemmobacter caeni</name>
    <dbReference type="NCBI Taxonomy" id="589035"/>
    <lineage>
        <taxon>Bacteria</taxon>
        <taxon>Pseudomonadati</taxon>
        <taxon>Pseudomonadota</taxon>
        <taxon>Alphaproteobacteria</taxon>
        <taxon>Rhodobacterales</taxon>
        <taxon>Paracoccaceae</taxon>
        <taxon>Gemmobacter</taxon>
    </lineage>
</organism>
<sequence>MLSLDWPPLWLACAIALVWVMDRVVPFAGFGTAGAVVAPVLAGLGLALMLAAAMQMWGGRTTVIPRRVPQALVTRGVFRLSRNPIYLGDALILAAAILWWDVPLALPVLLVFMAVIQHRFILPEEVVLRQRFGAAYDLWTAQVRRWI</sequence>
<feature type="transmembrane region" description="Helical" evidence="5">
    <location>
        <begin position="6"/>
        <end position="25"/>
    </location>
</feature>
<dbReference type="GO" id="GO:0012505">
    <property type="term" value="C:endomembrane system"/>
    <property type="evidence" value="ECO:0007669"/>
    <property type="project" value="UniProtKB-SubCell"/>
</dbReference>
<comment type="subcellular location">
    <subcellularLocation>
        <location evidence="1">Endomembrane system</location>
        <topology evidence="1">Multi-pass membrane protein</topology>
    </subcellularLocation>
</comment>
<evidence type="ECO:0000256" key="3">
    <source>
        <dbReference type="ARBA" id="ARBA00022989"/>
    </source>
</evidence>
<dbReference type="RefSeq" id="WP_108127118.1">
    <property type="nucleotide sequence ID" value="NZ_QBKP01000001.1"/>
</dbReference>
<dbReference type="GO" id="GO:0008168">
    <property type="term" value="F:methyltransferase activity"/>
    <property type="evidence" value="ECO:0007669"/>
    <property type="project" value="UniProtKB-KW"/>
</dbReference>
<dbReference type="InterPro" id="IPR007318">
    <property type="entry name" value="Phopholipid_MeTrfase"/>
</dbReference>
<dbReference type="GO" id="GO:0032259">
    <property type="term" value="P:methylation"/>
    <property type="evidence" value="ECO:0007669"/>
    <property type="project" value="UniProtKB-KW"/>
</dbReference>
<gene>
    <name evidence="6" type="ORF">C8N34_101353</name>
</gene>
<comment type="caution">
    <text evidence="6">The sequence shown here is derived from an EMBL/GenBank/DDBJ whole genome shotgun (WGS) entry which is preliminary data.</text>
</comment>
<evidence type="ECO:0000256" key="2">
    <source>
        <dbReference type="ARBA" id="ARBA00022692"/>
    </source>
</evidence>
<evidence type="ECO:0000313" key="7">
    <source>
        <dbReference type="Proteomes" id="UP000244224"/>
    </source>
</evidence>
<dbReference type="Gene3D" id="1.20.120.1630">
    <property type="match status" value="1"/>
</dbReference>
<protein>
    <submittedName>
        <fullName evidence="6">Protein-S-isoprenylcysteine O-methyltransferase Ste14</fullName>
    </submittedName>
</protein>
<evidence type="ECO:0000256" key="5">
    <source>
        <dbReference type="SAM" id="Phobius"/>
    </source>
</evidence>
<accession>A0A2T6BBL1</accession>
<keyword evidence="7" id="KW-1185">Reference proteome</keyword>
<dbReference type="Pfam" id="PF04191">
    <property type="entry name" value="PEMT"/>
    <property type="match status" value="1"/>
</dbReference>
<evidence type="ECO:0000256" key="1">
    <source>
        <dbReference type="ARBA" id="ARBA00004127"/>
    </source>
</evidence>
<dbReference type="AlphaFoldDB" id="A0A2T6BBL1"/>
<keyword evidence="4 5" id="KW-0472">Membrane</keyword>
<proteinExistence type="predicted"/>
<feature type="transmembrane region" description="Helical" evidence="5">
    <location>
        <begin position="90"/>
        <end position="116"/>
    </location>
</feature>